<sequence>MKTILENFTVRSPQMTDAERVTEFVATVDIDEFGFPDIEVQDVIDLWNELSLTDDVWVIETRSAPNQVVGYGFVEKTGENRLYSSAFVHPNYRGKGIGSHLLQLIDTRASEIKNSTQNSLTLDNVVPATNKDAINLVSGNGYHFHTLYQRMRIDMSELPEVVSPSEGLEIKPYQAERDSFILHAAHQDSFQDTRGFTPVSFEDWMKQKTTINFDQSFWFVAYADNEVVGFIICKIFDGQDVYIDSLGVKRDYRKHGLGLALINTVFREAFQRGNKTVLISVDSDSLTKANLLYEKAGFKTLFKVAMFQKEVAQ</sequence>
<keyword evidence="2" id="KW-0808">Transferase</keyword>
<proteinExistence type="predicted"/>
<dbReference type="Pfam" id="PF00583">
    <property type="entry name" value="Acetyltransf_1"/>
    <property type="match status" value="1"/>
</dbReference>
<dbReference type="GO" id="GO:0016747">
    <property type="term" value="F:acyltransferase activity, transferring groups other than amino-acyl groups"/>
    <property type="evidence" value="ECO:0007669"/>
    <property type="project" value="InterPro"/>
</dbReference>
<dbReference type="Gene3D" id="3.40.630.30">
    <property type="match status" value="1"/>
</dbReference>
<dbReference type="CDD" id="cd04301">
    <property type="entry name" value="NAT_SF"/>
    <property type="match status" value="2"/>
</dbReference>
<protein>
    <submittedName>
        <fullName evidence="2">GNAT family N-acetyltransferase</fullName>
    </submittedName>
</protein>
<keyword evidence="3" id="KW-1185">Reference proteome</keyword>
<dbReference type="RefSeq" id="WP_163178032.1">
    <property type="nucleotide sequence ID" value="NZ_JAAIWM010000001.1"/>
</dbReference>
<dbReference type="InterPro" id="IPR050276">
    <property type="entry name" value="MshD_Acetyltransferase"/>
</dbReference>
<organism evidence="2 3">
    <name type="scientific">Bacillus mesophilus</name>
    <dbReference type="NCBI Taxonomy" id="1808955"/>
    <lineage>
        <taxon>Bacteria</taxon>
        <taxon>Bacillati</taxon>
        <taxon>Bacillota</taxon>
        <taxon>Bacilli</taxon>
        <taxon>Bacillales</taxon>
        <taxon>Bacillaceae</taxon>
        <taxon>Bacillus</taxon>
    </lineage>
</organism>
<evidence type="ECO:0000313" key="3">
    <source>
        <dbReference type="Proteomes" id="UP000481043"/>
    </source>
</evidence>
<feature type="domain" description="N-acetyltransferase" evidence="1">
    <location>
        <begin position="8"/>
        <end position="160"/>
    </location>
</feature>
<dbReference type="AlphaFoldDB" id="A0A6M0Q431"/>
<dbReference type="PROSITE" id="PS51186">
    <property type="entry name" value="GNAT"/>
    <property type="match status" value="2"/>
</dbReference>
<dbReference type="InterPro" id="IPR016181">
    <property type="entry name" value="Acyl_CoA_acyltransferase"/>
</dbReference>
<dbReference type="Pfam" id="PF13508">
    <property type="entry name" value="Acetyltransf_7"/>
    <property type="match status" value="1"/>
</dbReference>
<dbReference type="PANTHER" id="PTHR43617">
    <property type="entry name" value="L-AMINO ACID N-ACETYLTRANSFERASE"/>
    <property type="match status" value="1"/>
</dbReference>
<dbReference type="SUPFAM" id="SSF55729">
    <property type="entry name" value="Acyl-CoA N-acyltransferases (Nat)"/>
    <property type="match status" value="2"/>
</dbReference>
<name>A0A6M0Q431_9BACI</name>
<dbReference type="PANTHER" id="PTHR43617:SF38">
    <property type="entry name" value="N-ACETYLTRANSFERASE DOMAIN-CONTAINING PROTEIN"/>
    <property type="match status" value="1"/>
</dbReference>
<evidence type="ECO:0000259" key="1">
    <source>
        <dbReference type="PROSITE" id="PS51186"/>
    </source>
</evidence>
<gene>
    <name evidence="2" type="ORF">G4D63_04325</name>
</gene>
<dbReference type="InterPro" id="IPR000182">
    <property type="entry name" value="GNAT_dom"/>
</dbReference>
<comment type="caution">
    <text evidence="2">The sequence shown here is derived from an EMBL/GenBank/DDBJ whole genome shotgun (WGS) entry which is preliminary data.</text>
</comment>
<reference evidence="2 3" key="1">
    <citation type="submission" date="2020-02" db="EMBL/GenBank/DDBJ databases">
        <title>Bacillus aquiflavi sp. nov., isolated from yellow water of strong flavor Chinese baijiu in Yibin region of China.</title>
        <authorList>
            <person name="Xie J."/>
        </authorList>
    </citation>
    <scope>NUCLEOTIDE SEQUENCE [LARGE SCALE GENOMIC DNA]</scope>
    <source>
        <strain evidence="2 3">SA4</strain>
    </source>
</reference>
<evidence type="ECO:0000313" key="2">
    <source>
        <dbReference type="EMBL" id="NEY70964.1"/>
    </source>
</evidence>
<dbReference type="Proteomes" id="UP000481043">
    <property type="component" value="Unassembled WGS sequence"/>
</dbReference>
<feature type="domain" description="N-acetyltransferase" evidence="1">
    <location>
        <begin position="168"/>
        <end position="313"/>
    </location>
</feature>
<dbReference type="EMBL" id="JAAIWM010000001">
    <property type="protein sequence ID" value="NEY70964.1"/>
    <property type="molecule type" value="Genomic_DNA"/>
</dbReference>
<accession>A0A6M0Q431</accession>